<dbReference type="EMBL" id="JAENGY010000171">
    <property type="protein sequence ID" value="KAG6970820.1"/>
    <property type="molecule type" value="Genomic_DNA"/>
</dbReference>
<reference evidence="5" key="1">
    <citation type="submission" date="2021-01" db="EMBL/GenBank/DDBJ databases">
        <title>Phytophthora aleatoria, a newly-described species from Pinus radiata is distinct from Phytophthora cactorum isolates based on comparative genomics.</title>
        <authorList>
            <person name="Mcdougal R."/>
            <person name="Panda P."/>
            <person name="Williams N."/>
            <person name="Studholme D.J."/>
        </authorList>
    </citation>
    <scope>NUCLEOTIDE SEQUENCE</scope>
    <source>
        <strain evidence="5">NZFS 4037</strain>
    </source>
</reference>
<dbReference type="PANTHER" id="PTHR48075">
    <property type="entry name" value="3-HYDROXYACYL-COA DEHYDROGENASE FAMILY PROTEIN"/>
    <property type="match status" value="1"/>
</dbReference>
<dbReference type="GO" id="GO:0070403">
    <property type="term" value="F:NAD+ binding"/>
    <property type="evidence" value="ECO:0007669"/>
    <property type="project" value="InterPro"/>
</dbReference>
<evidence type="ECO:0000313" key="5">
    <source>
        <dbReference type="EMBL" id="KAG6970820.1"/>
    </source>
</evidence>
<dbReference type="InterPro" id="IPR006176">
    <property type="entry name" value="3-OHacyl-CoA_DH_NAD-bd"/>
</dbReference>
<dbReference type="Proteomes" id="UP000709295">
    <property type="component" value="Unassembled WGS sequence"/>
</dbReference>
<keyword evidence="2" id="KW-0808">Transferase</keyword>
<keyword evidence="1" id="KW-0489">Methyltransferase</keyword>
<keyword evidence="3" id="KW-0949">S-adenosyl-L-methionine</keyword>
<accession>A0A8J5J939</accession>
<dbReference type="InterPro" id="IPR001214">
    <property type="entry name" value="SET_dom"/>
</dbReference>
<dbReference type="GO" id="GO:0008168">
    <property type="term" value="F:methyltransferase activity"/>
    <property type="evidence" value="ECO:0007669"/>
    <property type="project" value="UniProtKB-KW"/>
</dbReference>
<sequence length="630" mass="70420">MHGQTTVAAQTGGEQSGTCAYQDASAQRVAGRTKAVVVGAGFLGRCIAIDLSLLGVQVVVCDTNLQTGDAVRKLSSYAYELLHPLLYLGYVTKSMVTQACGNITVVTDVAQCADAAIIIEAIPENLEAKVKLFKTLEQHCSASTILTTNTIELPIDSIQMHLQHPDRFLGMRFFYPCVLMSPVEITVGTSTSQCTVDRVVAFLQRLEKQPHRGPTKRVLTSKEASAFQFDTAVRGHFYHGLLEPKRVSSVADIITPQPGDQEEKNRVLKLRHHLEDHTELKRQQFNAMTQLVLLLLSRYKGDKQEQIPSFEKLQNDLEAKILKLFGRVNCNAFSIANDVTNEAVGIGLFPEGALFNHDCDPNCVVSFKGREMKVHVVKNVEVGQELTVSYIELLQSTKKRRMELKDSYFFDCQCTRCLAAMKEETTNDWYLDGLECSNKECLDGVVVLDDVDHAVCKICGTARDSEEIATYERELKTIETLNVNSDQDKWKMYQQMWEIAMDKLNLHPRNARMAVMAREIGNFLLNATSVELQHQALRFCLGELHAVEWLLPTTKLPSRGLLHFQIGTLLFEEVTTSMSSVDRAQQLQNAVKHLQEALSVLDCAYGSKSDAVQSAQLMLDEAQRTIKQLP</sequence>
<organism evidence="5 6">
    <name type="scientific">Phytophthora aleatoria</name>
    <dbReference type="NCBI Taxonomy" id="2496075"/>
    <lineage>
        <taxon>Eukaryota</taxon>
        <taxon>Sar</taxon>
        <taxon>Stramenopiles</taxon>
        <taxon>Oomycota</taxon>
        <taxon>Peronosporomycetes</taxon>
        <taxon>Peronosporales</taxon>
        <taxon>Peronosporaceae</taxon>
        <taxon>Phytophthora</taxon>
    </lineage>
</organism>
<dbReference type="AlphaFoldDB" id="A0A8J5J939"/>
<feature type="domain" description="SET" evidence="4">
    <location>
        <begin position="128"/>
        <end position="391"/>
    </location>
</feature>
<evidence type="ECO:0000256" key="2">
    <source>
        <dbReference type="ARBA" id="ARBA00022679"/>
    </source>
</evidence>
<gene>
    <name evidence="5" type="ORF">JG688_00004704</name>
</gene>
<dbReference type="GO" id="GO:0016491">
    <property type="term" value="F:oxidoreductase activity"/>
    <property type="evidence" value="ECO:0007669"/>
    <property type="project" value="TreeGrafter"/>
</dbReference>
<evidence type="ECO:0000259" key="4">
    <source>
        <dbReference type="PROSITE" id="PS50280"/>
    </source>
</evidence>
<dbReference type="Pfam" id="PF00856">
    <property type="entry name" value="SET"/>
    <property type="match status" value="1"/>
</dbReference>
<comment type="caution">
    <text evidence="5">The sequence shown here is derived from an EMBL/GenBank/DDBJ whole genome shotgun (WGS) entry which is preliminary data.</text>
</comment>
<evidence type="ECO:0000256" key="3">
    <source>
        <dbReference type="ARBA" id="ARBA00022691"/>
    </source>
</evidence>
<dbReference type="PROSITE" id="PS50280">
    <property type="entry name" value="SET"/>
    <property type="match status" value="1"/>
</dbReference>
<evidence type="ECO:0000313" key="6">
    <source>
        <dbReference type="Proteomes" id="UP000709295"/>
    </source>
</evidence>
<proteinExistence type="predicted"/>
<dbReference type="GO" id="GO:0032259">
    <property type="term" value="P:methylation"/>
    <property type="evidence" value="ECO:0007669"/>
    <property type="project" value="UniProtKB-KW"/>
</dbReference>
<name>A0A8J5J939_9STRA</name>
<dbReference type="GO" id="GO:0006631">
    <property type="term" value="P:fatty acid metabolic process"/>
    <property type="evidence" value="ECO:0007669"/>
    <property type="project" value="InterPro"/>
</dbReference>
<dbReference type="PANTHER" id="PTHR48075:SF5">
    <property type="entry name" value="3-HYDROXYBUTYRYL-COA DEHYDROGENASE"/>
    <property type="match status" value="1"/>
</dbReference>
<evidence type="ECO:0000256" key="1">
    <source>
        <dbReference type="ARBA" id="ARBA00022603"/>
    </source>
</evidence>
<dbReference type="FunFam" id="2.170.270.10:FF:000013">
    <property type="entry name" value="Histone-lysine N-methyltransferase SMYD1 isoform 1"/>
    <property type="match status" value="1"/>
</dbReference>
<dbReference type="Pfam" id="PF02737">
    <property type="entry name" value="3HCDH_N"/>
    <property type="match status" value="1"/>
</dbReference>
<keyword evidence="6" id="KW-1185">Reference proteome</keyword>
<protein>
    <recommendedName>
        <fullName evidence="4">SET domain-containing protein</fullName>
    </recommendedName>
</protein>